<feature type="compositionally biased region" description="Basic residues" evidence="1">
    <location>
        <begin position="42"/>
        <end position="59"/>
    </location>
</feature>
<proteinExistence type="predicted"/>
<dbReference type="VEuPathDB" id="VectorBase:GPPI020510"/>
<evidence type="ECO:0000313" key="2">
    <source>
        <dbReference type="EnsemblMetazoa" id="GPPI020510-PA"/>
    </source>
</evidence>
<reference evidence="2" key="2">
    <citation type="submission" date="2020-05" db="UniProtKB">
        <authorList>
            <consortium name="EnsemblMetazoa"/>
        </authorList>
    </citation>
    <scope>IDENTIFICATION</scope>
    <source>
        <strain evidence="2">IAEA</strain>
    </source>
</reference>
<sequence length="77" mass="9294">MQATCCMLTKWNGRQFQLRLPFSSASHLLCNSKQTLWEQHQHQHQHHHHHHHRHRHQQHGPKDFKVKESTALGKQKQ</sequence>
<dbReference type="AlphaFoldDB" id="A0A1B0B6J8"/>
<protein>
    <submittedName>
        <fullName evidence="2">Uncharacterized protein</fullName>
    </submittedName>
</protein>
<dbReference type="Proteomes" id="UP000092460">
    <property type="component" value="Unassembled WGS sequence"/>
</dbReference>
<dbReference type="EnsemblMetazoa" id="GPPI020510-RA">
    <property type="protein sequence ID" value="GPPI020510-PA"/>
    <property type="gene ID" value="GPPI020510"/>
</dbReference>
<reference evidence="3" key="1">
    <citation type="submission" date="2015-01" db="EMBL/GenBank/DDBJ databases">
        <authorList>
            <person name="Aksoy S."/>
            <person name="Warren W."/>
            <person name="Wilson R.K."/>
        </authorList>
    </citation>
    <scope>NUCLEOTIDE SEQUENCE [LARGE SCALE GENOMIC DNA]</scope>
    <source>
        <strain evidence="3">IAEA</strain>
    </source>
</reference>
<accession>A0A1B0B6J8</accession>
<evidence type="ECO:0000313" key="3">
    <source>
        <dbReference type="Proteomes" id="UP000092460"/>
    </source>
</evidence>
<name>A0A1B0B6J8_9MUSC</name>
<dbReference type="EMBL" id="JXJN01009125">
    <property type="status" value="NOT_ANNOTATED_CDS"/>
    <property type="molecule type" value="Genomic_DNA"/>
</dbReference>
<organism evidence="2 3">
    <name type="scientific">Glossina palpalis gambiensis</name>
    <dbReference type="NCBI Taxonomy" id="67801"/>
    <lineage>
        <taxon>Eukaryota</taxon>
        <taxon>Metazoa</taxon>
        <taxon>Ecdysozoa</taxon>
        <taxon>Arthropoda</taxon>
        <taxon>Hexapoda</taxon>
        <taxon>Insecta</taxon>
        <taxon>Pterygota</taxon>
        <taxon>Neoptera</taxon>
        <taxon>Endopterygota</taxon>
        <taxon>Diptera</taxon>
        <taxon>Brachycera</taxon>
        <taxon>Muscomorpha</taxon>
        <taxon>Hippoboscoidea</taxon>
        <taxon>Glossinidae</taxon>
        <taxon>Glossina</taxon>
    </lineage>
</organism>
<keyword evidence="3" id="KW-1185">Reference proteome</keyword>
<evidence type="ECO:0000256" key="1">
    <source>
        <dbReference type="SAM" id="MobiDB-lite"/>
    </source>
</evidence>
<feature type="region of interest" description="Disordered" evidence="1">
    <location>
        <begin position="37"/>
        <end position="77"/>
    </location>
</feature>